<reference evidence="1" key="1">
    <citation type="submission" date="2020-02" db="EMBL/GenBank/DDBJ databases">
        <authorList>
            <person name="Meier V. D."/>
        </authorList>
    </citation>
    <scope>NUCLEOTIDE SEQUENCE</scope>
    <source>
        <strain evidence="1">AVDCRST_MAG93</strain>
    </source>
</reference>
<proteinExistence type="predicted"/>
<dbReference type="AlphaFoldDB" id="A0A6J4HHV3"/>
<organism evidence="1">
    <name type="scientific">uncultured Chloroflexia bacterium</name>
    <dbReference type="NCBI Taxonomy" id="1672391"/>
    <lineage>
        <taxon>Bacteria</taxon>
        <taxon>Bacillati</taxon>
        <taxon>Chloroflexota</taxon>
        <taxon>Chloroflexia</taxon>
        <taxon>environmental samples</taxon>
    </lineage>
</organism>
<gene>
    <name evidence="1" type="ORF">AVDCRST_MAG93-576</name>
</gene>
<dbReference type="EMBL" id="CADCTR010000187">
    <property type="protein sequence ID" value="CAA9224029.1"/>
    <property type="molecule type" value="Genomic_DNA"/>
</dbReference>
<accession>A0A6J4HHV3</accession>
<protein>
    <submittedName>
        <fullName evidence="1">Uncharacterized protein</fullName>
    </submittedName>
</protein>
<evidence type="ECO:0000313" key="1">
    <source>
        <dbReference type="EMBL" id="CAA9224029.1"/>
    </source>
</evidence>
<sequence length="44" mass="4747">MMPGPVSLVWSTGAVCNPKQTALTRLETKPAFELHEAMGWCVTG</sequence>
<name>A0A6J4HHV3_9CHLR</name>